<evidence type="ECO:0000256" key="3">
    <source>
        <dbReference type="ARBA" id="ARBA00022801"/>
    </source>
</evidence>
<keyword evidence="4" id="KW-0812">Transmembrane</keyword>
<dbReference type="Proteomes" id="UP001154420">
    <property type="component" value="Unassembled WGS sequence"/>
</dbReference>
<keyword evidence="7" id="KW-1185">Reference proteome</keyword>
<dbReference type="InterPro" id="IPR009003">
    <property type="entry name" value="Peptidase_S1_PA"/>
</dbReference>
<name>A0A9X5GQE0_9FIRM</name>
<dbReference type="GO" id="GO:0004252">
    <property type="term" value="F:serine-type endopeptidase activity"/>
    <property type="evidence" value="ECO:0007669"/>
    <property type="project" value="InterPro"/>
</dbReference>
<dbReference type="Pfam" id="PF13365">
    <property type="entry name" value="Trypsin_2"/>
    <property type="match status" value="1"/>
</dbReference>
<feature type="domain" description="PDZ" evidence="5">
    <location>
        <begin position="348"/>
        <end position="422"/>
    </location>
</feature>
<evidence type="ECO:0000256" key="1">
    <source>
        <dbReference type="ARBA" id="ARBA00010541"/>
    </source>
</evidence>
<dbReference type="PROSITE" id="PS50106">
    <property type="entry name" value="PDZ"/>
    <property type="match status" value="1"/>
</dbReference>
<dbReference type="GO" id="GO:0006508">
    <property type="term" value="P:proteolysis"/>
    <property type="evidence" value="ECO:0007669"/>
    <property type="project" value="UniProtKB-KW"/>
</dbReference>
<gene>
    <name evidence="6" type="ORF">D5281_00260</name>
</gene>
<feature type="transmembrane region" description="Helical" evidence="4">
    <location>
        <begin position="32"/>
        <end position="52"/>
    </location>
</feature>
<evidence type="ECO:0000256" key="4">
    <source>
        <dbReference type="SAM" id="Phobius"/>
    </source>
</evidence>
<protein>
    <submittedName>
        <fullName evidence="6">Serine protease</fullName>
    </submittedName>
</protein>
<sequence>MEINKNQDNTDFMKETIKKRPLNKRKLMQRTLITAAMAVIFGLVACFTFLLLEPVISKKLYPEEEPDKVVFVEETEENEILPEDMIADDSQMQPEPTEAPALEDEQIAQVLSEMELGVEDYISLLDSVGEIAWKVSQSIVTVVGVTADVGWLDNEHESEGAVSGVVVADNGRELLILANTKSIDEADSLKVAFADGEEYEASIKKKDNNTGLAVLFIPKSKINSDTLEMAQAVTLGTSGGNLAGNPIIALGRPVGTEGSLCYGNITSTGNTIRLPDSNYKYMTTDIYGSSSASGVLVNLQGQVIGIIDMSYNSSDMKNLVSAIGISELKRLVESLSNDKNIPYFGIYGVDVTQEANEELGVPFGAYITEIDMDSPAMDAGIQSGDVITKLNETEINNYQELVKELLIEEPERELAIELMRQGPDGYTEMKLEAVLGLKQE</sequence>
<dbReference type="AlphaFoldDB" id="A0A9X5GQE0"/>
<dbReference type="Gene3D" id="2.30.42.10">
    <property type="match status" value="1"/>
</dbReference>
<evidence type="ECO:0000313" key="6">
    <source>
        <dbReference type="EMBL" id="NBJ91059.1"/>
    </source>
</evidence>
<dbReference type="InterPro" id="IPR043504">
    <property type="entry name" value="Peptidase_S1_PA_chymotrypsin"/>
</dbReference>
<dbReference type="EMBL" id="QZDT01000001">
    <property type="protein sequence ID" value="NBJ91059.1"/>
    <property type="molecule type" value="Genomic_DNA"/>
</dbReference>
<dbReference type="SUPFAM" id="SSF50494">
    <property type="entry name" value="Trypsin-like serine proteases"/>
    <property type="match status" value="1"/>
</dbReference>
<dbReference type="SUPFAM" id="SSF50156">
    <property type="entry name" value="PDZ domain-like"/>
    <property type="match status" value="1"/>
</dbReference>
<dbReference type="InterPro" id="IPR036034">
    <property type="entry name" value="PDZ_sf"/>
</dbReference>
<dbReference type="PANTHER" id="PTHR22939:SF129">
    <property type="entry name" value="SERINE PROTEASE HTRA2, MITOCHONDRIAL"/>
    <property type="match status" value="1"/>
</dbReference>
<dbReference type="SMART" id="SM00228">
    <property type="entry name" value="PDZ"/>
    <property type="match status" value="1"/>
</dbReference>
<comment type="caution">
    <text evidence="6">The sequence shown here is derived from an EMBL/GenBank/DDBJ whole genome shotgun (WGS) entry which is preliminary data.</text>
</comment>
<keyword evidence="4" id="KW-0472">Membrane</keyword>
<comment type="similarity">
    <text evidence="1">Belongs to the peptidase S1C family.</text>
</comment>
<dbReference type="OrthoDB" id="1765023at2"/>
<keyword evidence="2 6" id="KW-0645">Protease</keyword>
<dbReference type="PANTHER" id="PTHR22939">
    <property type="entry name" value="SERINE PROTEASE FAMILY S1C HTRA-RELATED"/>
    <property type="match status" value="1"/>
</dbReference>
<keyword evidence="3" id="KW-0378">Hydrolase</keyword>
<proteinExistence type="inferred from homology"/>
<dbReference type="Gene3D" id="2.40.10.10">
    <property type="entry name" value="Trypsin-like serine proteases"/>
    <property type="match status" value="2"/>
</dbReference>
<accession>A0A9X5GQE0</accession>
<organism evidence="6 7">
    <name type="scientific">Parablautia muri</name>
    <dbReference type="NCBI Taxonomy" id="2320879"/>
    <lineage>
        <taxon>Bacteria</taxon>
        <taxon>Bacillati</taxon>
        <taxon>Bacillota</taxon>
        <taxon>Clostridia</taxon>
        <taxon>Lachnospirales</taxon>
        <taxon>Lachnospiraceae</taxon>
        <taxon>Parablautia</taxon>
    </lineage>
</organism>
<evidence type="ECO:0000256" key="2">
    <source>
        <dbReference type="ARBA" id="ARBA00022670"/>
    </source>
</evidence>
<dbReference type="PRINTS" id="PR00834">
    <property type="entry name" value="PROTEASES2C"/>
</dbReference>
<evidence type="ECO:0000259" key="5">
    <source>
        <dbReference type="PROSITE" id="PS50106"/>
    </source>
</evidence>
<dbReference type="InterPro" id="IPR001940">
    <property type="entry name" value="Peptidase_S1C"/>
</dbReference>
<evidence type="ECO:0000313" key="7">
    <source>
        <dbReference type="Proteomes" id="UP001154420"/>
    </source>
</evidence>
<dbReference type="Pfam" id="PF13180">
    <property type="entry name" value="PDZ_2"/>
    <property type="match status" value="1"/>
</dbReference>
<dbReference type="InterPro" id="IPR001478">
    <property type="entry name" value="PDZ"/>
</dbReference>
<keyword evidence="4" id="KW-1133">Transmembrane helix</keyword>
<dbReference type="RefSeq" id="WP_160558161.1">
    <property type="nucleotide sequence ID" value="NZ_QZDT01000001.1"/>
</dbReference>
<reference evidence="6" key="1">
    <citation type="submission" date="2018-09" db="EMBL/GenBank/DDBJ databases">
        <title>Murine metabolic-syndrome-specific gut microbial biobank.</title>
        <authorList>
            <person name="Liu C."/>
        </authorList>
    </citation>
    <scope>NUCLEOTIDE SEQUENCE</scope>
    <source>
        <strain evidence="6">D42-62</strain>
    </source>
</reference>